<evidence type="ECO:0000256" key="1">
    <source>
        <dbReference type="SAM" id="Phobius"/>
    </source>
</evidence>
<dbReference type="EMBL" id="SEYY01002500">
    <property type="protein sequence ID" value="KAB7504739.1"/>
    <property type="molecule type" value="Genomic_DNA"/>
</dbReference>
<gene>
    <name evidence="2" type="ORF">Anas_09972</name>
</gene>
<reference evidence="2 3" key="1">
    <citation type="journal article" date="2019" name="PLoS Biol.">
        <title>Sex chromosomes control vertical transmission of feminizing Wolbachia symbionts in an isopod.</title>
        <authorList>
            <person name="Becking T."/>
            <person name="Chebbi M.A."/>
            <person name="Giraud I."/>
            <person name="Moumen B."/>
            <person name="Laverre T."/>
            <person name="Caubet Y."/>
            <person name="Peccoud J."/>
            <person name="Gilbert C."/>
            <person name="Cordaux R."/>
        </authorList>
    </citation>
    <scope>NUCLEOTIDE SEQUENCE [LARGE SCALE GENOMIC DNA]</scope>
    <source>
        <strain evidence="2">ANa2</strain>
        <tissue evidence="2">Whole body excluding digestive tract and cuticle</tissue>
    </source>
</reference>
<proteinExistence type="predicted"/>
<accession>A0A5N5TEY2</accession>
<dbReference type="Proteomes" id="UP000326759">
    <property type="component" value="Unassembled WGS sequence"/>
</dbReference>
<sequence>MLRLQLQDRMMKLKHQRMAWEEKFTRNIYIVARSLHIIIKLVVMHYVYQCYSEANLEYLIGGRISLLLQLIALALALIWYKKELNGIVYVEIMVFVCSFLEYAIKSMYISIIYSQTEEQETRYTYQPNNSYYKIQSTTSPMVEYSKNPIEALKYWIMETLNFIIRFTDFSEGEKSEKNGPFISIKVRIMKHAAHMRLLENRAAKIGSKATNFQNSYLQLLEDLYLKRPLVKIISYHKLDLNLKFVCLN</sequence>
<feature type="transmembrane region" description="Helical" evidence="1">
    <location>
        <begin position="86"/>
        <end position="104"/>
    </location>
</feature>
<keyword evidence="1" id="KW-0472">Membrane</keyword>
<organism evidence="2 3">
    <name type="scientific">Armadillidium nasatum</name>
    <dbReference type="NCBI Taxonomy" id="96803"/>
    <lineage>
        <taxon>Eukaryota</taxon>
        <taxon>Metazoa</taxon>
        <taxon>Ecdysozoa</taxon>
        <taxon>Arthropoda</taxon>
        <taxon>Crustacea</taxon>
        <taxon>Multicrustacea</taxon>
        <taxon>Malacostraca</taxon>
        <taxon>Eumalacostraca</taxon>
        <taxon>Peracarida</taxon>
        <taxon>Isopoda</taxon>
        <taxon>Oniscidea</taxon>
        <taxon>Crinocheta</taxon>
        <taxon>Armadillidiidae</taxon>
        <taxon>Armadillidium</taxon>
    </lineage>
</organism>
<keyword evidence="1" id="KW-0812">Transmembrane</keyword>
<dbReference type="OrthoDB" id="10467117at2759"/>
<evidence type="ECO:0000313" key="3">
    <source>
        <dbReference type="Proteomes" id="UP000326759"/>
    </source>
</evidence>
<keyword evidence="1" id="KW-1133">Transmembrane helix</keyword>
<comment type="caution">
    <text evidence="2">The sequence shown here is derived from an EMBL/GenBank/DDBJ whole genome shotgun (WGS) entry which is preliminary data.</text>
</comment>
<feature type="transmembrane region" description="Helical" evidence="1">
    <location>
        <begin position="28"/>
        <end position="48"/>
    </location>
</feature>
<evidence type="ECO:0000313" key="2">
    <source>
        <dbReference type="EMBL" id="KAB7504739.1"/>
    </source>
</evidence>
<dbReference type="AlphaFoldDB" id="A0A5N5TEY2"/>
<name>A0A5N5TEY2_9CRUS</name>
<keyword evidence="3" id="KW-1185">Reference proteome</keyword>
<protein>
    <submittedName>
        <fullName evidence="2">Uncharacterized protein</fullName>
    </submittedName>
</protein>
<feature type="transmembrane region" description="Helical" evidence="1">
    <location>
        <begin position="60"/>
        <end position="80"/>
    </location>
</feature>